<protein>
    <submittedName>
        <fullName evidence="4">12566_t:CDS:1</fullName>
    </submittedName>
</protein>
<dbReference type="Gene3D" id="1.10.472.10">
    <property type="entry name" value="Cyclin-like"/>
    <property type="match status" value="1"/>
</dbReference>
<dbReference type="InterPro" id="IPR006671">
    <property type="entry name" value="Cyclin_N"/>
</dbReference>
<dbReference type="PANTHER" id="PTHR22896">
    <property type="entry name" value="CDK5 AND ABL1 ENZYME SUBSTRATE 1"/>
    <property type="match status" value="1"/>
</dbReference>
<dbReference type="SMART" id="SM00248">
    <property type="entry name" value="ANK"/>
    <property type="match status" value="3"/>
</dbReference>
<evidence type="ECO:0000313" key="5">
    <source>
        <dbReference type="Proteomes" id="UP000789342"/>
    </source>
</evidence>
<evidence type="ECO:0000259" key="3">
    <source>
        <dbReference type="Pfam" id="PF00134"/>
    </source>
</evidence>
<dbReference type="Pfam" id="PF00134">
    <property type="entry name" value="Cyclin_N"/>
    <property type="match status" value="1"/>
</dbReference>
<feature type="compositionally biased region" description="Polar residues" evidence="2">
    <location>
        <begin position="426"/>
        <end position="437"/>
    </location>
</feature>
<dbReference type="PROSITE" id="PS50088">
    <property type="entry name" value="ANK_REPEAT"/>
    <property type="match status" value="2"/>
</dbReference>
<dbReference type="OrthoDB" id="5353095at2759"/>
<feature type="domain" description="Cyclin N-terminal" evidence="3">
    <location>
        <begin position="599"/>
        <end position="717"/>
    </location>
</feature>
<dbReference type="InterPro" id="IPR002110">
    <property type="entry name" value="Ankyrin_rpt"/>
</dbReference>
<proteinExistence type="predicted"/>
<gene>
    <name evidence="4" type="ORF">AMORRO_LOCUS2392</name>
</gene>
<comment type="caution">
    <text evidence="4">The sequence shown here is derived from an EMBL/GenBank/DDBJ whole genome shotgun (WGS) entry which is preliminary data.</text>
</comment>
<sequence length="754" mass="83983">MPVAKTNLSEDVIDDVIADARYGDLENLRVTINSLSVEYLLAKDEFGNTALHMASANGHADVVEYIIRTVGSLEENVIVINAQNESGNTPLHWGALNGHEKVVELLVTNGADAKIKNRAGRTAMYEAQQNNHDKIVEFLLSTMDTEKVNENEESEHISPANTGKCFTCLIRRSVLKRETGNISMCSTVRQCDTPVLRTSPRRIPRRRDSSRQAALTFLSNISLGTENSFPSSAQRETAASSHSIPSPYIGDPKLPPITVTENDSFDENGRPNLQRATSLPFERHPCKATSNNSLPNPEASSIVGKEHTQDFSLSGKTRSRSNSLLFLTNTSLDSKKLKSNHPSRENLSSPCKENFAEPGAREGSDVENRENQNLKVVDSPSDGYSKRRRRRSSASTLKSESSSSSANSITSPTSFDNASLFRRQSHSPPKTSDTIIANNNNVNNQSVGRKNSNNLFSSSSVSSEFDVPTYALIRMAFANILDFHCKKAPQVILSMFGYNDKKSKQEKRRGHSKGETDADSTRRRKAESFAYLLEPSNSLGPELGLTEYDPRSLDNPELSPNNSQDQKSNKHRAVLSFSGLVGSLINHNTRPSDLKRESNELFRRTHPNVDPSLTLSQIRKVKAKLLATSRHDELDLEISTIAKAYAYFEKLIFKKFVNKSNRRLIGAICLLLASKVNEPMGMSYSPLLESLHKHLDVTPKEVTEQEFSVFASLDFELYLPTSEFMPHLERIFVISGDNKQEYLGANPFYEFKQD</sequence>
<feature type="region of interest" description="Disordered" evidence="2">
    <location>
        <begin position="501"/>
        <end position="523"/>
    </location>
</feature>
<dbReference type="GO" id="GO:0051726">
    <property type="term" value="P:regulation of cell cycle"/>
    <property type="evidence" value="ECO:0007669"/>
    <property type="project" value="InterPro"/>
</dbReference>
<dbReference type="Proteomes" id="UP000789342">
    <property type="component" value="Unassembled WGS sequence"/>
</dbReference>
<accession>A0A9N8WEE2</accession>
<feature type="repeat" description="ANK" evidence="1">
    <location>
        <begin position="86"/>
        <end position="118"/>
    </location>
</feature>
<dbReference type="PANTHER" id="PTHR22896:SF0">
    <property type="entry name" value="CYCLIN N-TERMINAL DOMAIN-CONTAINING PROTEIN"/>
    <property type="match status" value="1"/>
</dbReference>
<name>A0A9N8WEE2_9GLOM</name>
<keyword evidence="1" id="KW-0040">ANK repeat</keyword>
<feature type="compositionally biased region" description="Polar residues" evidence="2">
    <location>
        <begin position="226"/>
        <end position="244"/>
    </location>
</feature>
<feature type="region of interest" description="Disordered" evidence="2">
    <location>
        <begin position="334"/>
        <end position="451"/>
    </location>
</feature>
<feature type="repeat" description="ANK" evidence="1">
    <location>
        <begin position="46"/>
        <end position="68"/>
    </location>
</feature>
<feature type="compositionally biased region" description="Basic and acidic residues" evidence="2">
    <location>
        <begin position="359"/>
        <end position="372"/>
    </location>
</feature>
<dbReference type="CDD" id="cd20556">
    <property type="entry name" value="CYCLIN_CABLES"/>
    <property type="match status" value="1"/>
</dbReference>
<dbReference type="EMBL" id="CAJVPV010001008">
    <property type="protein sequence ID" value="CAG8482832.1"/>
    <property type="molecule type" value="Genomic_DNA"/>
</dbReference>
<dbReference type="Pfam" id="PF12796">
    <property type="entry name" value="Ank_2"/>
    <property type="match status" value="1"/>
</dbReference>
<feature type="region of interest" description="Disordered" evidence="2">
    <location>
        <begin position="537"/>
        <end position="570"/>
    </location>
</feature>
<dbReference type="InterPro" id="IPR036915">
    <property type="entry name" value="Cyclin-like_sf"/>
</dbReference>
<dbReference type="SUPFAM" id="SSF47954">
    <property type="entry name" value="Cyclin-like"/>
    <property type="match status" value="1"/>
</dbReference>
<dbReference type="Gene3D" id="1.25.40.20">
    <property type="entry name" value="Ankyrin repeat-containing domain"/>
    <property type="match status" value="1"/>
</dbReference>
<feature type="compositionally biased region" description="Low complexity" evidence="2">
    <location>
        <begin position="393"/>
        <end position="414"/>
    </location>
</feature>
<reference evidence="4" key="1">
    <citation type="submission" date="2021-06" db="EMBL/GenBank/DDBJ databases">
        <authorList>
            <person name="Kallberg Y."/>
            <person name="Tangrot J."/>
            <person name="Rosling A."/>
        </authorList>
    </citation>
    <scope>NUCLEOTIDE SEQUENCE</scope>
    <source>
        <strain evidence="4">CL551</strain>
    </source>
</reference>
<dbReference type="PRINTS" id="PR01415">
    <property type="entry name" value="ANKYRIN"/>
</dbReference>
<keyword evidence="5" id="KW-1185">Reference proteome</keyword>
<evidence type="ECO:0000256" key="2">
    <source>
        <dbReference type="SAM" id="MobiDB-lite"/>
    </source>
</evidence>
<dbReference type="AlphaFoldDB" id="A0A9N8WEE2"/>
<organism evidence="4 5">
    <name type="scientific">Acaulospora morrowiae</name>
    <dbReference type="NCBI Taxonomy" id="94023"/>
    <lineage>
        <taxon>Eukaryota</taxon>
        <taxon>Fungi</taxon>
        <taxon>Fungi incertae sedis</taxon>
        <taxon>Mucoromycota</taxon>
        <taxon>Glomeromycotina</taxon>
        <taxon>Glomeromycetes</taxon>
        <taxon>Diversisporales</taxon>
        <taxon>Acaulosporaceae</taxon>
        <taxon>Acaulospora</taxon>
    </lineage>
</organism>
<dbReference type="PROSITE" id="PS50297">
    <property type="entry name" value="ANK_REP_REGION"/>
    <property type="match status" value="2"/>
</dbReference>
<evidence type="ECO:0000256" key="1">
    <source>
        <dbReference type="PROSITE-ProRule" id="PRU00023"/>
    </source>
</evidence>
<feature type="compositionally biased region" description="Polar residues" evidence="2">
    <location>
        <begin position="288"/>
        <end position="299"/>
    </location>
</feature>
<feature type="region of interest" description="Disordered" evidence="2">
    <location>
        <begin position="226"/>
        <end position="316"/>
    </location>
</feature>
<dbReference type="SUPFAM" id="SSF48403">
    <property type="entry name" value="Ankyrin repeat"/>
    <property type="match status" value="1"/>
</dbReference>
<feature type="compositionally biased region" description="Basic and acidic residues" evidence="2">
    <location>
        <begin position="512"/>
        <end position="521"/>
    </location>
</feature>
<dbReference type="InterPro" id="IPR012388">
    <property type="entry name" value="CABLES1/2"/>
</dbReference>
<dbReference type="InterPro" id="IPR036770">
    <property type="entry name" value="Ankyrin_rpt-contain_sf"/>
</dbReference>
<evidence type="ECO:0000313" key="4">
    <source>
        <dbReference type="EMBL" id="CAG8482832.1"/>
    </source>
</evidence>